<name>A0A930UHR1_9GAMM</name>
<sequence>MEAAKTAPDADADLGALLAKVRRIKKACAELQARNRELRHELGARDAAIADLKRRVAEQDELRRKARARLERLASQLPG</sequence>
<protein>
    <submittedName>
        <fullName evidence="2">Uncharacterized protein</fullName>
    </submittedName>
</protein>
<reference evidence="2" key="1">
    <citation type="submission" date="2020-10" db="EMBL/GenBank/DDBJ databases">
        <title>An improved Amphimedon queenslandica hologenome assembly reveals how three proteobacterial symbionts can extend the metabolic phenotypic of their marine sponge host.</title>
        <authorList>
            <person name="Degnan B."/>
            <person name="Degnan S."/>
            <person name="Xiang X."/>
        </authorList>
    </citation>
    <scope>NUCLEOTIDE SEQUENCE</scope>
    <source>
        <strain evidence="2">AqS2</strain>
    </source>
</reference>
<dbReference type="AlphaFoldDB" id="A0A930UHR1"/>
<comment type="caution">
    <text evidence="2">The sequence shown here is derived from an EMBL/GenBank/DDBJ whole genome shotgun (WGS) entry which is preliminary data.</text>
</comment>
<organism evidence="2 3">
    <name type="scientific">Candidatus Amphirhobacter heronislandensis</name>
    <dbReference type="NCBI Taxonomy" id="1732024"/>
    <lineage>
        <taxon>Bacteria</taxon>
        <taxon>Pseudomonadati</taxon>
        <taxon>Pseudomonadota</taxon>
        <taxon>Gammaproteobacteria</taxon>
        <taxon>Candidatus Tethybacterales</taxon>
        <taxon>Candidatus Tethybacteraceae</taxon>
        <taxon>Candidatus Amphirhobacter</taxon>
    </lineage>
</organism>
<accession>A0A930UHR1</accession>
<evidence type="ECO:0000313" key="3">
    <source>
        <dbReference type="Proteomes" id="UP000604381"/>
    </source>
</evidence>
<feature type="coiled-coil region" evidence="1">
    <location>
        <begin position="14"/>
        <end position="76"/>
    </location>
</feature>
<evidence type="ECO:0000256" key="1">
    <source>
        <dbReference type="SAM" id="Coils"/>
    </source>
</evidence>
<gene>
    <name evidence="2" type="ORF">ISN26_07465</name>
</gene>
<dbReference type="Proteomes" id="UP000604381">
    <property type="component" value="Unassembled WGS sequence"/>
</dbReference>
<dbReference type="EMBL" id="JADHEI010000053">
    <property type="protein sequence ID" value="MBF2735888.1"/>
    <property type="molecule type" value="Genomic_DNA"/>
</dbReference>
<proteinExistence type="predicted"/>
<evidence type="ECO:0000313" key="2">
    <source>
        <dbReference type="EMBL" id="MBF2735888.1"/>
    </source>
</evidence>
<keyword evidence="3" id="KW-1185">Reference proteome</keyword>
<keyword evidence="1" id="KW-0175">Coiled coil</keyword>